<dbReference type="AlphaFoldDB" id="A0A132B4P1"/>
<dbReference type="PANTHER" id="PTHR36587">
    <property type="entry name" value="EXPRESSION SITE-ASSOCIATED GENE 3 (ESAG3)-LIKE PROTEIN"/>
    <property type="match status" value="1"/>
</dbReference>
<evidence type="ECO:0000256" key="1">
    <source>
        <dbReference type="SAM" id="Phobius"/>
    </source>
</evidence>
<keyword evidence="1" id="KW-0812">Transmembrane</keyword>
<gene>
    <name evidence="2" type="ORF">LY89DRAFT_364300</name>
</gene>
<evidence type="ECO:0000313" key="2">
    <source>
        <dbReference type="EMBL" id="KUJ07372.1"/>
    </source>
</evidence>
<organism evidence="2 3">
    <name type="scientific">Mollisia scopiformis</name>
    <name type="common">Conifer needle endophyte fungus</name>
    <name type="synonym">Phialocephala scopiformis</name>
    <dbReference type="NCBI Taxonomy" id="149040"/>
    <lineage>
        <taxon>Eukaryota</taxon>
        <taxon>Fungi</taxon>
        <taxon>Dikarya</taxon>
        <taxon>Ascomycota</taxon>
        <taxon>Pezizomycotina</taxon>
        <taxon>Leotiomycetes</taxon>
        <taxon>Helotiales</taxon>
        <taxon>Mollisiaceae</taxon>
        <taxon>Mollisia</taxon>
    </lineage>
</organism>
<dbReference type="Proteomes" id="UP000070700">
    <property type="component" value="Unassembled WGS sequence"/>
</dbReference>
<dbReference type="PANTHER" id="PTHR36587:SF2">
    <property type="entry name" value="EXPRESSION SITE-ASSOCIATED GENE 3 (ESAG3)-LIKE PROTEIN"/>
    <property type="match status" value="1"/>
</dbReference>
<dbReference type="KEGG" id="psco:LY89DRAFT_364300"/>
<keyword evidence="3" id="KW-1185">Reference proteome</keyword>
<keyword evidence="1" id="KW-1133">Transmembrane helix</keyword>
<keyword evidence="1" id="KW-0472">Membrane</keyword>
<dbReference type="InParanoid" id="A0A132B4P1"/>
<proteinExistence type="predicted"/>
<accession>A0A132B4P1</accession>
<protein>
    <submittedName>
        <fullName evidence="2">Uncharacterized protein</fullName>
    </submittedName>
</protein>
<evidence type="ECO:0000313" key="3">
    <source>
        <dbReference type="Proteomes" id="UP000070700"/>
    </source>
</evidence>
<dbReference type="EMBL" id="KQ947440">
    <property type="protein sequence ID" value="KUJ07372.1"/>
    <property type="molecule type" value="Genomic_DNA"/>
</dbReference>
<reference evidence="2 3" key="1">
    <citation type="submission" date="2015-10" db="EMBL/GenBank/DDBJ databases">
        <title>Full genome of DAOMC 229536 Phialocephala scopiformis, a fungal endophyte of spruce producing the potent anti-insectan compound rugulosin.</title>
        <authorList>
            <consortium name="DOE Joint Genome Institute"/>
            <person name="Walker A.K."/>
            <person name="Frasz S.L."/>
            <person name="Seifert K.A."/>
            <person name="Miller J.D."/>
            <person name="Mondo S.J."/>
            <person name="Labutti K."/>
            <person name="Lipzen A."/>
            <person name="Dockter R."/>
            <person name="Kennedy M."/>
            <person name="Grigoriev I.V."/>
            <person name="Spatafora J.W."/>
        </authorList>
    </citation>
    <scope>NUCLEOTIDE SEQUENCE [LARGE SCALE GENOMIC DNA]</scope>
    <source>
        <strain evidence="2 3">CBS 120377</strain>
    </source>
</reference>
<sequence>MSSCGQGTPVLLGIWLVGPAGAVIRTYNQPGRQFGSSGVPKEDKETCFKTYLKTERLIDSARRSGMMKWAQSVTICTVIVLVGWLLWSSKTKPTPELQGQTAARYLHLLIPSNSRNVNLCKTLLSAAALDYPIPTAVNWNQSFDDASLVAGGSHLAKISGILDYLNTLGDERNDDLVLAVDAYDVWFQLRPVVMIHRYYELIRMAKQRIIARLSRAAVEAEKIEQSVIFSTQKRCWPREADDPGCFAIPESTLPKDVYGPETDTDAGTADNPYLKYRPRYLNSGVSMGDVAGMKRLFRHALQRMQQDRNFGSDQNIFAQILG</sequence>
<name>A0A132B4P1_MOLSC</name>
<dbReference type="RefSeq" id="XP_018061727.1">
    <property type="nucleotide sequence ID" value="XM_018207017.1"/>
</dbReference>
<dbReference type="GeneID" id="28816743"/>
<feature type="transmembrane region" description="Helical" evidence="1">
    <location>
        <begin position="69"/>
        <end position="87"/>
    </location>
</feature>
<dbReference type="CDD" id="cd22997">
    <property type="entry name" value="GT_LH"/>
    <property type="match status" value="1"/>
</dbReference>
<dbReference type="OrthoDB" id="422736at2759"/>